<accession>A0A5M3XB82</accession>
<dbReference type="EMBL" id="BLAF01000005">
    <property type="protein sequence ID" value="GES17896.1"/>
    <property type="molecule type" value="Genomic_DNA"/>
</dbReference>
<sequence length="75" mass="7976">MSASGTKDKAGSIFNLIRWVNAQTIKETLNPPVVQGPYRGDIPPSGWTPARPVIPPIGAEGRKVGGWCGRSCSRS</sequence>
<protein>
    <submittedName>
        <fullName evidence="2">Uncharacterized protein</fullName>
    </submittedName>
</protein>
<proteinExistence type="predicted"/>
<name>A0A5M3XB82_9ACTN</name>
<evidence type="ECO:0000313" key="3">
    <source>
        <dbReference type="Proteomes" id="UP000377595"/>
    </source>
</evidence>
<dbReference type="Proteomes" id="UP000377595">
    <property type="component" value="Unassembled WGS sequence"/>
</dbReference>
<reference evidence="2 3" key="1">
    <citation type="submission" date="2019-10" db="EMBL/GenBank/DDBJ databases">
        <title>Whole genome shotgun sequence of Acrocarpospora pleiomorpha NBRC 16267.</title>
        <authorList>
            <person name="Ichikawa N."/>
            <person name="Kimura A."/>
            <person name="Kitahashi Y."/>
            <person name="Komaki H."/>
            <person name="Oguchi A."/>
        </authorList>
    </citation>
    <scope>NUCLEOTIDE SEQUENCE [LARGE SCALE GENOMIC DNA]</scope>
    <source>
        <strain evidence="2 3">NBRC 16267</strain>
    </source>
</reference>
<comment type="caution">
    <text evidence="2">The sequence shown here is derived from an EMBL/GenBank/DDBJ whole genome shotgun (WGS) entry which is preliminary data.</text>
</comment>
<dbReference type="AlphaFoldDB" id="A0A5M3XB82"/>
<keyword evidence="3" id="KW-1185">Reference proteome</keyword>
<evidence type="ECO:0000313" key="2">
    <source>
        <dbReference type="EMBL" id="GES17896.1"/>
    </source>
</evidence>
<gene>
    <name evidence="2" type="ORF">Aple_007910</name>
</gene>
<feature type="region of interest" description="Disordered" evidence="1">
    <location>
        <begin position="33"/>
        <end position="54"/>
    </location>
</feature>
<organism evidence="2 3">
    <name type="scientific">Acrocarpospora pleiomorpha</name>
    <dbReference type="NCBI Taxonomy" id="90975"/>
    <lineage>
        <taxon>Bacteria</taxon>
        <taxon>Bacillati</taxon>
        <taxon>Actinomycetota</taxon>
        <taxon>Actinomycetes</taxon>
        <taxon>Streptosporangiales</taxon>
        <taxon>Streptosporangiaceae</taxon>
        <taxon>Acrocarpospora</taxon>
    </lineage>
</organism>
<evidence type="ECO:0000256" key="1">
    <source>
        <dbReference type="SAM" id="MobiDB-lite"/>
    </source>
</evidence>